<dbReference type="GO" id="GO:0006364">
    <property type="term" value="P:rRNA processing"/>
    <property type="evidence" value="ECO:0007669"/>
    <property type="project" value="TreeGrafter"/>
</dbReference>
<dbReference type="GO" id="GO:0005730">
    <property type="term" value="C:nucleolus"/>
    <property type="evidence" value="ECO:0007669"/>
    <property type="project" value="TreeGrafter"/>
</dbReference>
<evidence type="ECO:0000256" key="3">
    <source>
        <dbReference type="ARBA" id="ARBA00023127"/>
    </source>
</evidence>
<dbReference type="FunFam" id="1.10.472.10:FF:000003">
    <property type="entry name" value="G1/S-specific cyclin-D2"/>
    <property type="match status" value="1"/>
</dbReference>
<evidence type="ECO:0000256" key="4">
    <source>
        <dbReference type="ARBA" id="ARBA00023306"/>
    </source>
</evidence>
<name>A0A8T2PP31_9TELE</name>
<dbReference type="GO" id="GO:0051301">
    <property type="term" value="P:cell division"/>
    <property type="evidence" value="ECO:0007669"/>
    <property type="project" value="UniProtKB-KW"/>
</dbReference>
<dbReference type="SMART" id="SM00385">
    <property type="entry name" value="CYCLIN"/>
    <property type="match status" value="1"/>
</dbReference>
<dbReference type="GO" id="GO:0005737">
    <property type="term" value="C:cytoplasm"/>
    <property type="evidence" value="ECO:0007669"/>
    <property type="project" value="TreeGrafter"/>
</dbReference>
<dbReference type="Pfam" id="PF05291">
    <property type="entry name" value="Bystin"/>
    <property type="match status" value="1"/>
</dbReference>
<evidence type="ECO:0000313" key="8">
    <source>
        <dbReference type="EMBL" id="KAG9353106.1"/>
    </source>
</evidence>
<dbReference type="PANTHER" id="PTHR12821">
    <property type="entry name" value="BYSTIN"/>
    <property type="match status" value="1"/>
</dbReference>
<keyword evidence="3 5" id="KW-0195">Cyclin</keyword>
<dbReference type="Pfam" id="PF00134">
    <property type="entry name" value="Cyclin_N"/>
    <property type="match status" value="1"/>
</dbReference>
<dbReference type="EMBL" id="JAFBMS010000004">
    <property type="protein sequence ID" value="KAG9353106.1"/>
    <property type="molecule type" value="Genomic_DNA"/>
</dbReference>
<dbReference type="InterPro" id="IPR004367">
    <property type="entry name" value="Cyclin_C-dom"/>
</dbReference>
<evidence type="ECO:0000256" key="2">
    <source>
        <dbReference type="ARBA" id="ARBA00022618"/>
    </source>
</evidence>
<feature type="domain" description="Cyclin-like" evidence="7">
    <location>
        <begin position="503"/>
        <end position="587"/>
    </location>
</feature>
<dbReference type="PANTHER" id="PTHR12821:SF0">
    <property type="entry name" value="BYSTIN"/>
    <property type="match status" value="1"/>
</dbReference>
<evidence type="ECO:0000256" key="1">
    <source>
        <dbReference type="ARBA" id="ARBA00007114"/>
    </source>
</evidence>
<dbReference type="GO" id="GO:0030515">
    <property type="term" value="F:snoRNA binding"/>
    <property type="evidence" value="ECO:0007669"/>
    <property type="project" value="TreeGrafter"/>
</dbReference>
<dbReference type="GO" id="GO:0030688">
    <property type="term" value="C:preribosome, small subunit precursor"/>
    <property type="evidence" value="ECO:0007669"/>
    <property type="project" value="TreeGrafter"/>
</dbReference>
<dbReference type="InterPro" id="IPR006671">
    <property type="entry name" value="Cyclin_N"/>
</dbReference>
<keyword evidence="2" id="KW-0132">Cell division</keyword>
<evidence type="ECO:0000256" key="6">
    <source>
        <dbReference type="SAM" id="MobiDB-lite"/>
    </source>
</evidence>
<dbReference type="InterPro" id="IPR007955">
    <property type="entry name" value="Bystin"/>
</dbReference>
<dbReference type="SUPFAM" id="SSF47954">
    <property type="entry name" value="Cyclin-like"/>
    <property type="match status" value="2"/>
</dbReference>
<dbReference type="InterPro" id="IPR048258">
    <property type="entry name" value="Cyclins_cyclin-box"/>
</dbReference>
<keyword evidence="9" id="KW-1185">Reference proteome</keyword>
<reference evidence="8" key="1">
    <citation type="thesis" date="2021" institute="BYU ScholarsArchive" country="Provo, UT, USA">
        <title>Applications of and Algorithms for Genome Assembly and Genomic Analyses with an Emphasis on Marine Teleosts.</title>
        <authorList>
            <person name="Pickett B.D."/>
        </authorList>
    </citation>
    <scope>NUCLEOTIDE SEQUENCE</scope>
    <source>
        <strain evidence="8">HI-2016</strain>
    </source>
</reference>
<sequence length="749" mass="84693">MPKVKKSRGGGKEKRAATMPLADQMLQGDVVRSSGRVKSRDRRQEDEDEYVDERLSRKILEQARIQQEEIQMEYGLGTTETKKKPSTVLGAGTEDLDSDEEWPALGQAGGEEEEECGAEVEVDPDDERAIQMFMNKNPPLSAKLMGCLCLVRRTLADIIMDKITEKQTEVGTVMSEVSGCPLPQLDPRVIEVYKGVNKVLSKYRSGKLPKAFKIIPALSNWEQILYLTGPETWTAAAMYQATRIFSSNLKERMAQRFYNLVLLPRIRDDIAEYKRLNFHLYSALKKALFKPGAWFKGILIPLCESGTCTLREAIIIGSILTKCSIPVLHSSAAMLKIAEMEYNGANSIFLRLMLDKKYALPFRVLDALVAHFLRFRTEKRTLPVLWHQSLLTLVQRYKADLASEQKTALLELIRLQPHPLISSEVRRELVNSEAHTRFKSSPVNGPTSNFSLAIRARCDPELTEDSRTLNNLLALERRHWATQSYFGKIQTDIQPYMRRILAVWMLQVCEEQKCEEEVFPLAIHYLDRYLGRFSVQRTHLQLLGTVCMFLASKLRETVHLTASKLCIYTDNSITISDLLQWELVVVSRLDWDLASVLPSDFLEPILQRLPIMPFSLHVLRKHIYSYVALAATELKFLLFLPSTIASACVVAAIRRLKILDVPLSCRELLELLAEILAADGGSLHSCLEQLEVMLELSLPSCSTVVGACLPEPQGLDFQGLHQWTCTPTDVQDVQLSPQGKSPSRSRTSE</sequence>
<evidence type="ECO:0000256" key="5">
    <source>
        <dbReference type="RuleBase" id="RU000383"/>
    </source>
</evidence>
<evidence type="ECO:0000313" key="9">
    <source>
        <dbReference type="Proteomes" id="UP000824540"/>
    </source>
</evidence>
<dbReference type="PROSITE" id="PS00292">
    <property type="entry name" value="CYCLINS"/>
    <property type="match status" value="1"/>
</dbReference>
<proteinExistence type="inferred from homology"/>
<dbReference type="OrthoDB" id="2192561at2759"/>
<dbReference type="Proteomes" id="UP000824540">
    <property type="component" value="Unassembled WGS sequence"/>
</dbReference>
<dbReference type="InterPro" id="IPR036915">
    <property type="entry name" value="Cyclin-like_sf"/>
</dbReference>
<dbReference type="Gene3D" id="1.10.472.10">
    <property type="entry name" value="Cyclin-like"/>
    <property type="match status" value="2"/>
</dbReference>
<comment type="similarity">
    <text evidence="5">Belongs to the cyclin family.</text>
</comment>
<feature type="region of interest" description="Disordered" evidence="6">
    <location>
        <begin position="1"/>
        <end position="52"/>
    </location>
</feature>
<protein>
    <recommendedName>
        <fullName evidence="7">Cyclin-like domain-containing protein</fullName>
    </recommendedName>
</protein>
<gene>
    <name evidence="8" type="ORF">JZ751_017682</name>
</gene>
<organism evidence="8 9">
    <name type="scientific">Albula glossodonta</name>
    <name type="common">roundjaw bonefish</name>
    <dbReference type="NCBI Taxonomy" id="121402"/>
    <lineage>
        <taxon>Eukaryota</taxon>
        <taxon>Metazoa</taxon>
        <taxon>Chordata</taxon>
        <taxon>Craniata</taxon>
        <taxon>Vertebrata</taxon>
        <taxon>Euteleostomi</taxon>
        <taxon>Actinopterygii</taxon>
        <taxon>Neopterygii</taxon>
        <taxon>Teleostei</taxon>
        <taxon>Albuliformes</taxon>
        <taxon>Albulidae</taxon>
        <taxon>Albula</taxon>
    </lineage>
</organism>
<dbReference type="InterPro" id="IPR013763">
    <property type="entry name" value="Cyclin-like_dom"/>
</dbReference>
<comment type="similarity">
    <text evidence="1">Belongs to the bystin family.</text>
</comment>
<feature type="region of interest" description="Disordered" evidence="6">
    <location>
        <begin position="81"/>
        <end position="101"/>
    </location>
</feature>
<dbReference type="AlphaFoldDB" id="A0A8T2PP31"/>
<comment type="caution">
    <text evidence="8">The sequence shown here is derived from an EMBL/GenBank/DDBJ whole genome shotgun (WGS) entry which is preliminary data.</text>
</comment>
<dbReference type="CDD" id="cd20516">
    <property type="entry name" value="CYCLIN_CCND_rpt2"/>
    <property type="match status" value="1"/>
</dbReference>
<evidence type="ECO:0000259" key="7">
    <source>
        <dbReference type="SMART" id="SM00385"/>
    </source>
</evidence>
<accession>A0A8T2PP31</accession>
<dbReference type="Pfam" id="PF02984">
    <property type="entry name" value="Cyclin_C"/>
    <property type="match status" value="1"/>
</dbReference>
<keyword evidence="4" id="KW-0131">Cell cycle</keyword>